<evidence type="ECO:0000313" key="4">
    <source>
        <dbReference type="Proteomes" id="UP000287330"/>
    </source>
</evidence>
<evidence type="ECO:0000256" key="1">
    <source>
        <dbReference type="SAM" id="MobiDB-lite"/>
    </source>
</evidence>
<feature type="domain" description="Flagellar hook-length control protein-like C-terminal" evidence="2">
    <location>
        <begin position="488"/>
        <end position="562"/>
    </location>
</feature>
<dbReference type="InterPro" id="IPR021136">
    <property type="entry name" value="Flagellar_hook_control-like_C"/>
</dbReference>
<dbReference type="AlphaFoldDB" id="A0A432XYK1"/>
<dbReference type="Pfam" id="PF02120">
    <property type="entry name" value="Flg_hook"/>
    <property type="match status" value="1"/>
</dbReference>
<evidence type="ECO:0000259" key="2">
    <source>
        <dbReference type="Pfam" id="PF02120"/>
    </source>
</evidence>
<name>A0A432XYK1_9GAMM</name>
<dbReference type="EMBL" id="PIPV01000005">
    <property type="protein sequence ID" value="RUO53828.1"/>
    <property type="molecule type" value="Genomic_DNA"/>
</dbReference>
<keyword evidence="4" id="KW-1185">Reference proteome</keyword>
<organism evidence="3 4">
    <name type="scientific">Idiomarina fontislapidosi</name>
    <dbReference type="NCBI Taxonomy" id="263723"/>
    <lineage>
        <taxon>Bacteria</taxon>
        <taxon>Pseudomonadati</taxon>
        <taxon>Pseudomonadota</taxon>
        <taxon>Gammaproteobacteria</taxon>
        <taxon>Alteromonadales</taxon>
        <taxon>Idiomarinaceae</taxon>
        <taxon>Idiomarina</taxon>
    </lineage>
</organism>
<dbReference type="Proteomes" id="UP000287330">
    <property type="component" value="Unassembled WGS sequence"/>
</dbReference>
<dbReference type="RefSeq" id="WP_110574284.1">
    <property type="nucleotide sequence ID" value="NZ_PIPV01000005.1"/>
</dbReference>
<reference evidence="4" key="1">
    <citation type="journal article" date="2018" name="Front. Microbiol.">
        <title>Genome-Based Analysis Reveals the Taxonomy and Diversity of the Family Idiomarinaceae.</title>
        <authorList>
            <person name="Liu Y."/>
            <person name="Lai Q."/>
            <person name="Shao Z."/>
        </authorList>
    </citation>
    <scope>NUCLEOTIDE SEQUENCE [LARGE SCALE GENOMIC DNA]</scope>
    <source>
        <strain evidence="4">F23</strain>
    </source>
</reference>
<accession>A0A432XYK1</accession>
<proteinExistence type="predicted"/>
<evidence type="ECO:0000313" key="3">
    <source>
        <dbReference type="EMBL" id="RUO53828.1"/>
    </source>
</evidence>
<dbReference type="Gene3D" id="3.30.750.140">
    <property type="match status" value="1"/>
</dbReference>
<dbReference type="OrthoDB" id="6235663at2"/>
<protein>
    <recommendedName>
        <fullName evidence="2">Flagellar hook-length control protein-like C-terminal domain-containing protein</fullName>
    </recommendedName>
</protein>
<comment type="caution">
    <text evidence="3">The sequence shown here is derived from an EMBL/GenBank/DDBJ whole genome shotgun (WGS) entry which is preliminary data.</text>
</comment>
<feature type="region of interest" description="Disordered" evidence="1">
    <location>
        <begin position="244"/>
        <end position="270"/>
    </location>
</feature>
<gene>
    <name evidence="3" type="ORF">CWE25_08035</name>
</gene>
<sequence>MQIKQLLQQVMQSLATPSDAAAMASTKTPQAAITQAQQATLQSVFNALTSQLQNPPSQPQHFNPAPLTSQLNVPAQTVTAVTQQLEQLLLRVTERATDTVQPPPTKQAQTALVNRMVEQMVRSDARISLPTPVPSAQTDVLSRPASTSIALAQLPQPLRQAVTEQLQQWLGQWVKAAQSQATQAQASPPRLTQLPVQIEAVSVKQGQLVMQLTITPRTTSEVSVPLPQVPQPLVRALVQQLNTPMPAAGSHPQPSAPSQSSVQPQVAQTATVDGRLVKQTQTLSPAQLSQFLRQVTDVTPQQHTEVKQLLTQTLAQLPKGEQMTQPQQLAQYVNDWFAAKPLASQPNQQLGVVGKLIIALLGIRMQAQQGTQPQAAKALSQAVLDQIMRAPSEPRAGSDRSLTPNPPMTAEVRERLNAQLLQQPAAQLQRLLSSLAQTMNSAQSSQIRLQESPAQQPEFYLMLPSHNPSSQTGTELLIKREPSGRDDEQNERSVWLFNLRFELKQWGPMLVKGRYQTGGTRVQFFTESIAAQRHLQRQLPELEQRLTQLDVAAVDFQIKQGKVPESLAQQHSGIIRVTV</sequence>
<dbReference type="InterPro" id="IPR038610">
    <property type="entry name" value="FliK-like_C_sf"/>
</dbReference>